<keyword evidence="6 12" id="KW-0472">Membrane</keyword>
<accession>F5R7B1</accession>
<keyword evidence="3 12" id="KW-0444">Lipid biosynthesis</keyword>
<comment type="subcellular location">
    <subcellularLocation>
        <location evidence="12">Cell membrane</location>
        <topology evidence="12">Peripheral membrane protein</topology>
    </subcellularLocation>
</comment>
<keyword evidence="9 12" id="KW-0456">Lyase</keyword>
<dbReference type="PANTHER" id="PTHR10067:SF6">
    <property type="entry name" value="PHOSPHATIDYLSERINE DECARBOXYLASE PROENZYME, MITOCHONDRIAL"/>
    <property type="match status" value="1"/>
</dbReference>
<evidence type="ECO:0000256" key="9">
    <source>
        <dbReference type="ARBA" id="ARBA00023239"/>
    </source>
</evidence>
<feature type="site" description="Cleavage (non-hydrolytic); by autocatalysis" evidence="12">
    <location>
        <begin position="251"/>
        <end position="252"/>
    </location>
</feature>
<dbReference type="NCBIfam" id="TIGR00163">
    <property type="entry name" value="PS_decarb"/>
    <property type="match status" value="1"/>
</dbReference>
<dbReference type="STRING" id="1000565.METUNv1_00242"/>
<feature type="active site" description="Schiff-base intermediate with substrate; via pyruvic acid; for decarboxylase activity" evidence="12">
    <location>
        <position position="252"/>
    </location>
</feature>
<feature type="modified residue" description="Pyruvic acid (Ser); by autocatalysis" evidence="12">
    <location>
        <position position="252"/>
    </location>
</feature>
<evidence type="ECO:0000256" key="11">
    <source>
        <dbReference type="ARBA" id="ARBA00023317"/>
    </source>
</evidence>
<keyword evidence="4 12" id="KW-0210">Decarboxylase</keyword>
<comment type="PTM">
    <text evidence="12">Is synthesized initially as an inactive proenzyme. Formation of the active enzyme involves a self-maturation process in which the active site pyruvoyl group is generated from an internal serine residue via an autocatalytic post-translational modification. Two non-identical subunits are generated from the proenzyme in this reaction, and the pyruvate is formed at the N-terminus of the alpha chain, which is derived from the carboxyl end of the proenzyme. The autoendoproteolytic cleavage occurs by a canonical serine protease mechanism, in which the side chain hydroxyl group of the serine supplies its oxygen atom to form the C-terminus of the beta chain, while the remainder of the serine residue undergoes an oxidative deamination to produce ammonia and the pyruvoyl prosthetic group on the alpha chain. During this reaction, the Ser that is part of the protease active site of the proenzyme becomes the pyruvoyl prosthetic group, which constitutes an essential element of the active site of the mature decarboxylase.</text>
</comment>
<comment type="pathway">
    <text evidence="12">Phospholipid metabolism; phosphatidylethanolamine biosynthesis; phosphatidylethanolamine from CDP-diacylglycerol: step 2/2.</text>
</comment>
<dbReference type="GO" id="GO:0006646">
    <property type="term" value="P:phosphatidylethanolamine biosynthetic process"/>
    <property type="evidence" value="ECO:0007669"/>
    <property type="project" value="UniProtKB-UniRule"/>
</dbReference>
<dbReference type="PANTHER" id="PTHR10067">
    <property type="entry name" value="PHOSPHATIDYLSERINE DECARBOXYLASE"/>
    <property type="match status" value="1"/>
</dbReference>
<evidence type="ECO:0000313" key="14">
    <source>
        <dbReference type="Proteomes" id="UP000005019"/>
    </source>
</evidence>
<dbReference type="HAMAP" id="MF_00662">
    <property type="entry name" value="PS_decarb_PSD_B_type1"/>
    <property type="match status" value="1"/>
</dbReference>
<feature type="active site" description="Charge relay system; for autoendoproteolytic cleavage activity" evidence="12">
    <location>
        <position position="92"/>
    </location>
</feature>
<evidence type="ECO:0000313" key="13">
    <source>
        <dbReference type="EMBL" id="EGK73611.1"/>
    </source>
</evidence>
<sequence>MSSPDLRDRLFVLMQHVTPQMGLTRFAEFVANSRGAWTRGIIPRFIRKYGVDMSEAVEPDPSRYACFNDFFTRALRPDARPLADAPFVSPVDGAVIDCVRLQDDTILQVKGHPYSARALVGGDASLAAPFAGGDAISIYLSPKDYHRIHMPCDGRLLRMIHVPGSLYSVNPATVAGVPGLFARNERVVCLFESAFGPFVLTLVGAMVVGSMQTVWHGLINPPRTGALREWRYEDQDIRLARGEEMGRFLLGSTVVMLFPKGVLRARPDWQPGRTVRMGEAMAEALPG</sequence>
<evidence type="ECO:0000256" key="4">
    <source>
        <dbReference type="ARBA" id="ARBA00022793"/>
    </source>
</evidence>
<comment type="catalytic activity">
    <reaction evidence="12">
        <text>a 1,2-diacyl-sn-glycero-3-phospho-L-serine + H(+) = a 1,2-diacyl-sn-glycero-3-phosphoethanolamine + CO2</text>
        <dbReference type="Rhea" id="RHEA:20828"/>
        <dbReference type="ChEBI" id="CHEBI:15378"/>
        <dbReference type="ChEBI" id="CHEBI:16526"/>
        <dbReference type="ChEBI" id="CHEBI:57262"/>
        <dbReference type="ChEBI" id="CHEBI:64612"/>
        <dbReference type="EC" id="4.1.1.65"/>
    </reaction>
</comment>
<dbReference type="UniPathway" id="UPA00558">
    <property type="reaction ID" value="UER00616"/>
</dbReference>
<protein>
    <recommendedName>
        <fullName evidence="12">Phosphatidylserine decarboxylase proenzyme</fullName>
        <ecNumber evidence="12">4.1.1.65</ecNumber>
    </recommendedName>
    <component>
        <recommendedName>
            <fullName evidence="12">Phosphatidylserine decarboxylase alpha chain</fullName>
        </recommendedName>
    </component>
    <component>
        <recommendedName>
            <fullName evidence="12">Phosphatidylserine decarboxylase beta chain</fullName>
        </recommendedName>
    </component>
</protein>
<keyword evidence="7 12" id="KW-0865">Zymogen</keyword>
<dbReference type="InterPro" id="IPR033177">
    <property type="entry name" value="PSD-B"/>
</dbReference>
<organism evidence="13 14">
    <name type="scientific">Methyloversatilis universalis (strain ATCC BAA-1314 / DSM 25237 / JCM 13912 / CCUG 52030 / FAM5)</name>
    <dbReference type="NCBI Taxonomy" id="1000565"/>
    <lineage>
        <taxon>Bacteria</taxon>
        <taxon>Pseudomonadati</taxon>
        <taxon>Pseudomonadota</taxon>
        <taxon>Betaproteobacteria</taxon>
        <taxon>Nitrosomonadales</taxon>
        <taxon>Sterolibacteriaceae</taxon>
        <taxon>Methyloversatilis</taxon>
    </lineage>
</organism>
<evidence type="ECO:0000256" key="3">
    <source>
        <dbReference type="ARBA" id="ARBA00022516"/>
    </source>
</evidence>
<keyword evidence="14" id="KW-1185">Reference proteome</keyword>
<feature type="active site" description="Charge relay system; for autoendoproteolytic cleavage activity" evidence="12">
    <location>
        <position position="149"/>
    </location>
</feature>
<evidence type="ECO:0000256" key="12">
    <source>
        <dbReference type="HAMAP-Rule" id="MF_00662"/>
    </source>
</evidence>
<dbReference type="EC" id="4.1.1.65" evidence="12"/>
<dbReference type="AlphaFoldDB" id="F5R7B1"/>
<evidence type="ECO:0000256" key="5">
    <source>
        <dbReference type="ARBA" id="ARBA00023098"/>
    </source>
</evidence>
<dbReference type="RefSeq" id="WP_008058009.1">
    <property type="nucleotide sequence ID" value="NZ_AFHG01000028.1"/>
</dbReference>
<keyword evidence="5 12" id="KW-0443">Lipid metabolism</keyword>
<evidence type="ECO:0000256" key="7">
    <source>
        <dbReference type="ARBA" id="ARBA00023145"/>
    </source>
</evidence>
<dbReference type="GO" id="GO:0004609">
    <property type="term" value="F:phosphatidylserine decarboxylase activity"/>
    <property type="evidence" value="ECO:0007669"/>
    <property type="project" value="UniProtKB-UniRule"/>
</dbReference>
<reference evidence="13 14" key="1">
    <citation type="journal article" date="2011" name="J. Bacteriol.">
        <title>Genome sequence of Methyloversatilis universalis FAM5T, a methylotrophic representative of the order Rhodocyclales.</title>
        <authorList>
            <person name="Kittichotirat W."/>
            <person name="Good N.M."/>
            <person name="Hall R."/>
            <person name="Bringel F."/>
            <person name="Lajus A."/>
            <person name="Medigue C."/>
            <person name="Smalley N.E."/>
            <person name="Beck D."/>
            <person name="Bumgarner R."/>
            <person name="Vuilleumier S."/>
            <person name="Kalyuzhnaya M.G."/>
        </authorList>
    </citation>
    <scope>NUCLEOTIDE SEQUENCE [LARGE SCALE GENOMIC DNA]</scope>
    <source>
        <strain evidence="14">ATCC BAA-1314 / JCM 13912 / FAM5</strain>
    </source>
</reference>
<comment type="similarity">
    <text evidence="12">Belongs to the phosphatidylserine decarboxylase family. PSD-B subfamily. Prokaryotic type I sub-subfamily.</text>
</comment>
<gene>
    <name evidence="12" type="primary">psd</name>
    <name evidence="13" type="ORF">METUNv1_00242</name>
</gene>
<dbReference type="OrthoDB" id="9802030at2"/>
<dbReference type="InterPro" id="IPR033178">
    <property type="entry name" value="PSD_type1_pro"/>
</dbReference>
<dbReference type="InterPro" id="IPR003817">
    <property type="entry name" value="PS_Dcarbxylase"/>
</dbReference>
<keyword evidence="10 12" id="KW-1208">Phospholipid metabolism</keyword>
<evidence type="ECO:0000256" key="2">
    <source>
        <dbReference type="ARBA" id="ARBA00022475"/>
    </source>
</evidence>
<comment type="pathway">
    <text evidence="1">Lipid metabolism.</text>
</comment>
<comment type="caution">
    <text evidence="13">The sequence shown here is derived from an EMBL/GenBank/DDBJ whole genome shotgun (WGS) entry which is preliminary data.</text>
</comment>
<dbReference type="EMBL" id="AFHG01000028">
    <property type="protein sequence ID" value="EGK73611.1"/>
    <property type="molecule type" value="Genomic_DNA"/>
</dbReference>
<feature type="chain" id="PRO_5023515293" description="Phosphatidylserine decarboxylase alpha chain" evidence="12">
    <location>
        <begin position="252"/>
        <end position="287"/>
    </location>
</feature>
<evidence type="ECO:0000256" key="1">
    <source>
        <dbReference type="ARBA" id="ARBA00005189"/>
    </source>
</evidence>
<name>F5R7B1_METUF</name>
<evidence type="ECO:0000256" key="10">
    <source>
        <dbReference type="ARBA" id="ARBA00023264"/>
    </source>
</evidence>
<dbReference type="Pfam" id="PF02666">
    <property type="entry name" value="PS_Dcarbxylase"/>
    <property type="match status" value="1"/>
</dbReference>
<keyword evidence="11 12" id="KW-0670">Pyruvate</keyword>
<evidence type="ECO:0000256" key="8">
    <source>
        <dbReference type="ARBA" id="ARBA00023209"/>
    </source>
</evidence>
<evidence type="ECO:0000256" key="6">
    <source>
        <dbReference type="ARBA" id="ARBA00023136"/>
    </source>
</evidence>
<dbReference type="GO" id="GO:0005886">
    <property type="term" value="C:plasma membrane"/>
    <property type="evidence" value="ECO:0007669"/>
    <property type="project" value="UniProtKB-SubCell"/>
</dbReference>
<comment type="subunit">
    <text evidence="12">Heterodimer of a large membrane-associated beta subunit and a small pyruvoyl-containing alpha subunit.</text>
</comment>
<proteinExistence type="inferred from homology"/>
<keyword evidence="8 12" id="KW-0594">Phospholipid biosynthesis</keyword>
<dbReference type="Proteomes" id="UP000005019">
    <property type="component" value="Unassembled WGS sequence"/>
</dbReference>
<dbReference type="eggNOG" id="COG0688">
    <property type="taxonomic scope" value="Bacteria"/>
</dbReference>
<comment type="cofactor">
    <cofactor evidence="12">
        <name>pyruvate</name>
        <dbReference type="ChEBI" id="CHEBI:15361"/>
    </cofactor>
    <text evidence="12">Binds 1 pyruvoyl group covalently per subunit.</text>
</comment>
<feature type="active site" description="Charge relay system; for autoendoproteolytic cleavage activity" evidence="12">
    <location>
        <position position="252"/>
    </location>
</feature>
<comment type="function">
    <text evidence="12">Catalyzes the formation of phosphatidylethanolamine (PtdEtn) from phosphatidylserine (PtdSer).</text>
</comment>
<keyword evidence="2 12" id="KW-1003">Cell membrane</keyword>
<feature type="chain" id="PRO_5023515295" description="Phosphatidylserine decarboxylase beta chain" evidence="12">
    <location>
        <begin position="1"/>
        <end position="251"/>
    </location>
</feature>